<dbReference type="SUPFAM" id="SSF161098">
    <property type="entry name" value="MetI-like"/>
    <property type="match status" value="1"/>
</dbReference>
<dbReference type="GO" id="GO:0055085">
    <property type="term" value="P:transmembrane transport"/>
    <property type="evidence" value="ECO:0007669"/>
    <property type="project" value="InterPro"/>
</dbReference>
<comment type="similarity">
    <text evidence="7">Belongs to the binding-protein-dependent transport system permease family.</text>
</comment>
<evidence type="ECO:0000256" key="8">
    <source>
        <dbReference type="SAM" id="MobiDB-lite"/>
    </source>
</evidence>
<proteinExistence type="inferred from homology"/>
<evidence type="ECO:0000256" key="2">
    <source>
        <dbReference type="ARBA" id="ARBA00022448"/>
    </source>
</evidence>
<keyword evidence="3" id="KW-1003">Cell membrane</keyword>
<dbReference type="InterPro" id="IPR035906">
    <property type="entry name" value="MetI-like_sf"/>
</dbReference>
<dbReference type="Pfam" id="PF00528">
    <property type="entry name" value="BPD_transp_1"/>
    <property type="match status" value="1"/>
</dbReference>
<feature type="transmembrane region" description="Helical" evidence="7">
    <location>
        <begin position="281"/>
        <end position="303"/>
    </location>
</feature>
<evidence type="ECO:0000259" key="9">
    <source>
        <dbReference type="PROSITE" id="PS50928"/>
    </source>
</evidence>
<evidence type="ECO:0000256" key="5">
    <source>
        <dbReference type="ARBA" id="ARBA00022989"/>
    </source>
</evidence>
<organism evidence="10 11">
    <name type="scientific">Hungatella hathewayi DSM 13479</name>
    <dbReference type="NCBI Taxonomy" id="566550"/>
    <lineage>
        <taxon>Bacteria</taxon>
        <taxon>Bacillati</taxon>
        <taxon>Bacillota</taxon>
        <taxon>Clostridia</taxon>
        <taxon>Lachnospirales</taxon>
        <taxon>Lachnospiraceae</taxon>
        <taxon>Hungatella</taxon>
    </lineage>
</organism>
<evidence type="ECO:0000256" key="3">
    <source>
        <dbReference type="ARBA" id="ARBA00022475"/>
    </source>
</evidence>
<keyword evidence="6 7" id="KW-0472">Membrane</keyword>
<feature type="transmembrane region" description="Helical" evidence="7">
    <location>
        <begin position="176"/>
        <end position="203"/>
    </location>
</feature>
<keyword evidence="5 7" id="KW-1133">Transmembrane helix</keyword>
<evidence type="ECO:0000313" key="10">
    <source>
        <dbReference type="EMBL" id="EFC99779.1"/>
    </source>
</evidence>
<dbReference type="CDD" id="cd06261">
    <property type="entry name" value="TM_PBP2"/>
    <property type="match status" value="1"/>
</dbReference>
<dbReference type="InterPro" id="IPR000515">
    <property type="entry name" value="MetI-like"/>
</dbReference>
<dbReference type="PANTHER" id="PTHR30193:SF37">
    <property type="entry name" value="INNER MEMBRANE ABC TRANSPORTER PERMEASE PROTEIN YCJO"/>
    <property type="match status" value="1"/>
</dbReference>
<dbReference type="Proteomes" id="UP000004968">
    <property type="component" value="Unassembled WGS sequence"/>
</dbReference>
<keyword evidence="2 7" id="KW-0813">Transport</keyword>
<dbReference type="PROSITE" id="PS50928">
    <property type="entry name" value="ABC_TM1"/>
    <property type="match status" value="1"/>
</dbReference>
<evidence type="ECO:0000256" key="4">
    <source>
        <dbReference type="ARBA" id="ARBA00022692"/>
    </source>
</evidence>
<keyword evidence="4 7" id="KW-0812">Transmembrane</keyword>
<dbReference type="EMBL" id="ACIO01000152">
    <property type="protein sequence ID" value="EFC99779.1"/>
    <property type="molecule type" value="Genomic_DNA"/>
</dbReference>
<feature type="region of interest" description="Disordered" evidence="8">
    <location>
        <begin position="1"/>
        <end position="22"/>
    </location>
</feature>
<comment type="caution">
    <text evidence="10">The sequence shown here is derived from an EMBL/GenBank/DDBJ whole genome shotgun (WGS) entry which is preliminary data.</text>
</comment>
<evidence type="ECO:0000256" key="1">
    <source>
        <dbReference type="ARBA" id="ARBA00004651"/>
    </source>
</evidence>
<sequence length="310" mass="34544">MLPNESLKAASPHEGGKTMFRKSNPLQSKSEILLRNLTVTGMIIFYVVFLLVPIGIAFAGSFHEWNPLSGIYRFTGIENYVNVFTSALFGKAMLNTLIFSVVVIFFRVGLGLAIAVAIYSTLVKHKSFFRAVYYMPVVTPMVAVAFVWKFLYNPQIGSINQILGLDINWLMNPKTALIAIMVMTIWKDFGYAVVMFMAGLYSLPSDAMEAAKVDGASSWQTFKYLTLPLLKPMTLFVVITSIISYIQAYVQVLILTEGGPGTATYLSSYIIYNEAFVKYNFGYASAMSFVLFVITAVFTWLSFRVSGDSE</sequence>
<evidence type="ECO:0000256" key="6">
    <source>
        <dbReference type="ARBA" id="ARBA00023136"/>
    </source>
</evidence>
<comment type="subcellular location">
    <subcellularLocation>
        <location evidence="1 7">Cell membrane</location>
        <topology evidence="1 7">Multi-pass membrane protein</topology>
    </subcellularLocation>
</comment>
<accession>D3AEK5</accession>
<dbReference type="Gene3D" id="1.10.3720.10">
    <property type="entry name" value="MetI-like"/>
    <property type="match status" value="1"/>
</dbReference>
<dbReference type="GO" id="GO:0005886">
    <property type="term" value="C:plasma membrane"/>
    <property type="evidence" value="ECO:0007669"/>
    <property type="project" value="UniProtKB-SubCell"/>
</dbReference>
<dbReference type="InterPro" id="IPR051393">
    <property type="entry name" value="ABC_transporter_permease"/>
</dbReference>
<dbReference type="AlphaFoldDB" id="D3AEK5"/>
<feature type="domain" description="ABC transmembrane type-1" evidence="9">
    <location>
        <begin position="93"/>
        <end position="302"/>
    </location>
</feature>
<dbReference type="HOGENOM" id="CLU_016047_0_2_9"/>
<evidence type="ECO:0000313" key="11">
    <source>
        <dbReference type="Proteomes" id="UP000004968"/>
    </source>
</evidence>
<feature type="transmembrane region" description="Helical" evidence="7">
    <location>
        <begin position="97"/>
        <end position="119"/>
    </location>
</feature>
<name>D3AEK5_9FIRM</name>
<feature type="transmembrane region" description="Helical" evidence="7">
    <location>
        <begin position="224"/>
        <end position="246"/>
    </location>
</feature>
<gene>
    <name evidence="10" type="ORF">CLOSTHATH_02039</name>
</gene>
<evidence type="ECO:0000256" key="7">
    <source>
        <dbReference type="RuleBase" id="RU363032"/>
    </source>
</evidence>
<feature type="transmembrane region" description="Helical" evidence="7">
    <location>
        <begin position="131"/>
        <end position="151"/>
    </location>
</feature>
<reference evidence="10 11" key="1">
    <citation type="submission" date="2010-01" db="EMBL/GenBank/DDBJ databases">
        <authorList>
            <person name="Weinstock G."/>
            <person name="Sodergren E."/>
            <person name="Clifton S."/>
            <person name="Fulton L."/>
            <person name="Fulton B."/>
            <person name="Courtney L."/>
            <person name="Fronick C."/>
            <person name="Harrison M."/>
            <person name="Strong C."/>
            <person name="Farmer C."/>
            <person name="Delahaunty K."/>
            <person name="Markovic C."/>
            <person name="Hall O."/>
            <person name="Minx P."/>
            <person name="Tomlinson C."/>
            <person name="Mitreva M."/>
            <person name="Nelson J."/>
            <person name="Hou S."/>
            <person name="Wollam A."/>
            <person name="Pepin K.H."/>
            <person name="Johnson M."/>
            <person name="Bhonagiri V."/>
            <person name="Nash W.E."/>
            <person name="Warren W."/>
            <person name="Chinwalla A."/>
            <person name="Mardis E.R."/>
            <person name="Wilson R.K."/>
        </authorList>
    </citation>
    <scope>NUCLEOTIDE SEQUENCE [LARGE SCALE GENOMIC DNA]</scope>
    <source>
        <strain evidence="10 11">DSM 13479</strain>
    </source>
</reference>
<dbReference type="PANTHER" id="PTHR30193">
    <property type="entry name" value="ABC TRANSPORTER PERMEASE PROTEIN"/>
    <property type="match status" value="1"/>
</dbReference>
<feature type="transmembrane region" description="Helical" evidence="7">
    <location>
        <begin position="37"/>
        <end position="59"/>
    </location>
</feature>
<protein>
    <submittedName>
        <fullName evidence="10">ABC transporter, permease protein</fullName>
    </submittedName>
</protein>